<accession>A0ACC6L280</accession>
<name>A0ACC6L280_9SPHI</name>
<evidence type="ECO:0000313" key="2">
    <source>
        <dbReference type="Proteomes" id="UP001246858"/>
    </source>
</evidence>
<sequence>MKTLIHILAGLFCTLSYACRKDELVSFNQKPKVYIYKRTQAPVSPVKDSATYSFAIKPTSVVSDTVFIPVRIMGDAADHDRKVNYEVMDISTADPESYTLLPAVIKANKFEGTLPVLIRKTPSLKNKEGKLWIAITASDDFDPGVSDQLSYLIKINDFLSRPPSWSDSYFGKYSSVKYGFMIQKTGYTSFDNLGVSEMRFIAQNCKNALLEYEAQNGNMYDEVGDLVIFP</sequence>
<protein>
    <submittedName>
        <fullName evidence="1">Uncharacterized protein</fullName>
    </submittedName>
</protein>
<keyword evidence="2" id="KW-1185">Reference proteome</keyword>
<evidence type="ECO:0000313" key="1">
    <source>
        <dbReference type="EMBL" id="MDR6785525.1"/>
    </source>
</evidence>
<gene>
    <name evidence="1" type="ORF">J2X78_004110</name>
</gene>
<proteinExistence type="predicted"/>
<dbReference type="Proteomes" id="UP001246858">
    <property type="component" value="Unassembled WGS sequence"/>
</dbReference>
<reference evidence="1" key="1">
    <citation type="submission" date="2023-07" db="EMBL/GenBank/DDBJ databases">
        <title>Sorghum-associated microbial communities from plants grown in Nebraska, USA.</title>
        <authorList>
            <person name="Schachtman D."/>
        </authorList>
    </citation>
    <scope>NUCLEOTIDE SEQUENCE</scope>
    <source>
        <strain evidence="1">2697</strain>
    </source>
</reference>
<comment type="caution">
    <text evidence="1">The sequence shown here is derived from an EMBL/GenBank/DDBJ whole genome shotgun (WGS) entry which is preliminary data.</text>
</comment>
<organism evidence="1 2">
    <name type="scientific">Pedobacter africanus</name>
    <dbReference type="NCBI Taxonomy" id="151894"/>
    <lineage>
        <taxon>Bacteria</taxon>
        <taxon>Pseudomonadati</taxon>
        <taxon>Bacteroidota</taxon>
        <taxon>Sphingobacteriia</taxon>
        <taxon>Sphingobacteriales</taxon>
        <taxon>Sphingobacteriaceae</taxon>
        <taxon>Pedobacter</taxon>
    </lineage>
</organism>
<dbReference type="EMBL" id="JAVDTF010000004">
    <property type="protein sequence ID" value="MDR6785525.1"/>
    <property type="molecule type" value="Genomic_DNA"/>
</dbReference>